<dbReference type="InterPro" id="IPR002104">
    <property type="entry name" value="Integrase_catalytic"/>
</dbReference>
<organism evidence="7 8">
    <name type="scientific">candidate division MSBL1 archaeon SCGC-AAA382M17</name>
    <dbReference type="NCBI Taxonomy" id="1698284"/>
    <lineage>
        <taxon>Archaea</taxon>
        <taxon>Methanobacteriati</taxon>
        <taxon>Methanobacteriota</taxon>
        <taxon>candidate division MSBL1</taxon>
    </lineage>
</organism>
<dbReference type="PROSITE" id="PS51898">
    <property type="entry name" value="TYR_RECOMBINASE"/>
    <property type="match status" value="1"/>
</dbReference>
<dbReference type="PROSITE" id="PS51900">
    <property type="entry name" value="CB"/>
    <property type="match status" value="1"/>
</dbReference>
<keyword evidence="8" id="KW-1185">Reference proteome</keyword>
<dbReference type="InterPro" id="IPR044068">
    <property type="entry name" value="CB"/>
</dbReference>
<evidence type="ECO:0000313" key="8">
    <source>
        <dbReference type="Proteomes" id="UP000070633"/>
    </source>
</evidence>
<evidence type="ECO:0008006" key="9">
    <source>
        <dbReference type="Google" id="ProtNLM"/>
    </source>
</evidence>
<dbReference type="Proteomes" id="UP000070633">
    <property type="component" value="Unassembled WGS sequence"/>
</dbReference>
<dbReference type="Pfam" id="PF00589">
    <property type="entry name" value="Phage_integrase"/>
    <property type="match status" value="1"/>
</dbReference>
<dbReference type="InterPro" id="IPR050090">
    <property type="entry name" value="Tyrosine_recombinase_XerCD"/>
</dbReference>
<dbReference type="EMBL" id="LHYI01000038">
    <property type="protein sequence ID" value="KXB07981.1"/>
    <property type="molecule type" value="Genomic_DNA"/>
</dbReference>
<evidence type="ECO:0000313" key="7">
    <source>
        <dbReference type="EMBL" id="KXB07981.1"/>
    </source>
</evidence>
<evidence type="ECO:0000256" key="3">
    <source>
        <dbReference type="ARBA" id="ARBA00023172"/>
    </source>
</evidence>
<sequence length="300" mass="35049">MSVLSGIILMEGLRLFESFLEDYERRDKDKTASTYRKLLSQFEKWVDDRGDFGKFAREDVLEFLDQQDNWANASKNVFLAALKSWAKSELEKVEPAVTDEEKLEARRLKRIRGIKGYDSEAGEKEALSLEEISDLRVAMRQDSENLFWVLLWFGIRVGELKKINQIDWGEGRIEVETLKRKGSGKTRVLFFDDYTERILRRVVDKKLHELPYQTVYRKFKRASRPLETDLTPHVCRHTFATHMAERTDPFTLAKMLGHSTQGISRAVGGAKVTGRYVHPFEEEIRRLMTEDHYLAPLEVR</sequence>
<accession>A0ABR5TJA4</accession>
<evidence type="ECO:0000256" key="4">
    <source>
        <dbReference type="PROSITE-ProRule" id="PRU01248"/>
    </source>
</evidence>
<dbReference type="PANTHER" id="PTHR30349">
    <property type="entry name" value="PHAGE INTEGRASE-RELATED"/>
    <property type="match status" value="1"/>
</dbReference>
<proteinExistence type="predicted"/>
<dbReference type="CDD" id="cd00397">
    <property type="entry name" value="DNA_BRE_C"/>
    <property type="match status" value="1"/>
</dbReference>
<dbReference type="SUPFAM" id="SSF56349">
    <property type="entry name" value="DNA breaking-rejoining enzymes"/>
    <property type="match status" value="1"/>
</dbReference>
<feature type="domain" description="Core-binding (CB)" evidence="6">
    <location>
        <begin position="10"/>
        <end position="90"/>
    </location>
</feature>
<gene>
    <name evidence="7" type="ORF">AKJ55_01590</name>
</gene>
<evidence type="ECO:0000256" key="2">
    <source>
        <dbReference type="ARBA" id="ARBA00023125"/>
    </source>
</evidence>
<dbReference type="PANTHER" id="PTHR30349:SF41">
    <property type="entry name" value="INTEGRASE_RECOMBINASE PROTEIN MJ0367-RELATED"/>
    <property type="match status" value="1"/>
</dbReference>
<dbReference type="InterPro" id="IPR010998">
    <property type="entry name" value="Integrase_recombinase_N"/>
</dbReference>
<protein>
    <recommendedName>
        <fullName evidence="9">Tyr recombinase domain-containing protein</fullName>
    </recommendedName>
</protein>
<dbReference type="Gene3D" id="1.10.150.130">
    <property type="match status" value="1"/>
</dbReference>
<name>A0ABR5TJA4_9EURY</name>
<dbReference type="InterPro" id="IPR011010">
    <property type="entry name" value="DNA_brk_join_enz"/>
</dbReference>
<comment type="caution">
    <text evidence="7">The sequence shown here is derived from an EMBL/GenBank/DDBJ whole genome shotgun (WGS) entry which is preliminary data.</text>
</comment>
<evidence type="ECO:0000256" key="1">
    <source>
        <dbReference type="ARBA" id="ARBA00022908"/>
    </source>
</evidence>
<feature type="domain" description="Tyr recombinase" evidence="5">
    <location>
        <begin position="122"/>
        <end position="289"/>
    </location>
</feature>
<reference evidence="7 8" key="1">
    <citation type="journal article" date="2016" name="Sci. Rep.">
        <title>Metabolic traits of an uncultured archaeal lineage -MSBL1- from brine pools of the Red Sea.</title>
        <authorList>
            <person name="Mwirichia R."/>
            <person name="Alam I."/>
            <person name="Rashid M."/>
            <person name="Vinu M."/>
            <person name="Ba-Alawi W."/>
            <person name="Anthony Kamau A."/>
            <person name="Kamanda Ngugi D."/>
            <person name="Goker M."/>
            <person name="Klenk H.P."/>
            <person name="Bajic V."/>
            <person name="Stingl U."/>
        </authorList>
    </citation>
    <scope>NUCLEOTIDE SEQUENCE [LARGE SCALE GENOMIC DNA]</scope>
    <source>
        <strain evidence="7">SCGC-AAA382M17</strain>
    </source>
</reference>
<keyword evidence="1" id="KW-0229">DNA integration</keyword>
<evidence type="ECO:0000259" key="5">
    <source>
        <dbReference type="PROSITE" id="PS51898"/>
    </source>
</evidence>
<keyword evidence="3" id="KW-0233">DNA recombination</keyword>
<dbReference type="InterPro" id="IPR013762">
    <property type="entry name" value="Integrase-like_cat_sf"/>
</dbReference>
<evidence type="ECO:0000259" key="6">
    <source>
        <dbReference type="PROSITE" id="PS51900"/>
    </source>
</evidence>
<dbReference type="Gene3D" id="1.10.443.10">
    <property type="entry name" value="Intergrase catalytic core"/>
    <property type="match status" value="1"/>
</dbReference>
<keyword evidence="2 4" id="KW-0238">DNA-binding</keyword>